<proteinExistence type="predicted"/>
<dbReference type="InterPro" id="IPR036590">
    <property type="entry name" value="SRAP-like"/>
</dbReference>
<gene>
    <name evidence="1" type="ORF">ACFSF0_19595</name>
</gene>
<evidence type="ECO:0000313" key="2">
    <source>
        <dbReference type="Proteomes" id="UP001597304"/>
    </source>
</evidence>
<dbReference type="Pfam" id="PF02586">
    <property type="entry name" value="SRAP"/>
    <property type="match status" value="1"/>
</dbReference>
<dbReference type="SUPFAM" id="SSF143081">
    <property type="entry name" value="BB1717-like"/>
    <property type="match status" value="1"/>
</dbReference>
<dbReference type="Proteomes" id="UP001597304">
    <property type="component" value="Unassembled WGS sequence"/>
</dbReference>
<protein>
    <submittedName>
        <fullName evidence="1">SOS response-associated peptidase family protein</fullName>
    </submittedName>
</protein>
<dbReference type="RefSeq" id="WP_147914695.1">
    <property type="nucleotide sequence ID" value="NZ_JBHUEJ010000049.1"/>
</dbReference>
<evidence type="ECO:0000313" key="1">
    <source>
        <dbReference type="EMBL" id="MFD1712806.1"/>
    </source>
</evidence>
<keyword evidence="2" id="KW-1185">Reference proteome</keyword>
<accession>A0ABW4KZW3</accession>
<sequence>MCFSAAVRAEFKAFQNLFPKSRLSIKDFFELYLRRKSKPKPVLRTPKAMDAQFAKSHAQDLAEIRALIEEFDAAQKVETEQDLFKQRQRLADAQRSLQNKPTKKAADDERIATTKIEQALAKLKRLQREDLSAGDSRIFPGWWAPVLMFENGEPIVRPMRYQCRPAGKPVNYDTRFPGTYNARRDNLRGFWNQQFGATHGVMIVTRFYENVSRDGSNVVLEFQPEPAQDMLVACLYSHWMPPAGSDEDDLWSFAAITDEPPPEVAAAGHDRCIVQLRPENVQAWLTPQGRSLEELDALLDDKAPAYYAHKLAA</sequence>
<reference evidence="2" key="1">
    <citation type="journal article" date="2019" name="Int. J. Syst. Evol. Microbiol.">
        <title>The Global Catalogue of Microorganisms (GCM) 10K type strain sequencing project: providing services to taxonomists for standard genome sequencing and annotation.</title>
        <authorList>
            <consortium name="The Broad Institute Genomics Platform"/>
            <consortium name="The Broad Institute Genome Sequencing Center for Infectious Disease"/>
            <person name="Wu L."/>
            <person name="Ma J."/>
        </authorList>
    </citation>
    <scope>NUCLEOTIDE SEQUENCE [LARGE SCALE GENOMIC DNA]</scope>
    <source>
        <strain evidence="2">LMG 29247</strain>
    </source>
</reference>
<dbReference type="EMBL" id="JBHUEJ010000049">
    <property type="protein sequence ID" value="MFD1712806.1"/>
    <property type="molecule type" value="Genomic_DNA"/>
</dbReference>
<dbReference type="Gene3D" id="3.90.1680.10">
    <property type="entry name" value="SOS response associated peptidase-like"/>
    <property type="match status" value="1"/>
</dbReference>
<name>A0ABW4KZW3_9BURK</name>
<organism evidence="1 2">
    <name type="scientific">Ottowia flava</name>
    <dbReference type="NCBI Taxonomy" id="2675430"/>
    <lineage>
        <taxon>Bacteria</taxon>
        <taxon>Pseudomonadati</taxon>
        <taxon>Pseudomonadota</taxon>
        <taxon>Betaproteobacteria</taxon>
        <taxon>Burkholderiales</taxon>
        <taxon>Comamonadaceae</taxon>
        <taxon>Ottowia</taxon>
    </lineage>
</organism>
<dbReference type="InterPro" id="IPR003738">
    <property type="entry name" value="SRAP"/>
</dbReference>
<comment type="caution">
    <text evidence="1">The sequence shown here is derived from an EMBL/GenBank/DDBJ whole genome shotgun (WGS) entry which is preliminary data.</text>
</comment>